<dbReference type="PROSITE" id="PS50297">
    <property type="entry name" value="ANK_REP_REGION"/>
    <property type="match status" value="2"/>
</dbReference>
<feature type="repeat" description="ANK" evidence="2">
    <location>
        <begin position="564"/>
        <end position="596"/>
    </location>
</feature>
<comment type="caution">
    <text evidence="4">The sequence shown here is derived from an EMBL/GenBank/DDBJ whole genome shotgun (WGS) entry which is preliminary data.</text>
</comment>
<dbReference type="InterPro" id="IPR027417">
    <property type="entry name" value="P-loop_NTPase"/>
</dbReference>
<organism evidence="4 5">
    <name type="scientific">Parachaetomium inaequale</name>
    <dbReference type="NCBI Taxonomy" id="2588326"/>
    <lineage>
        <taxon>Eukaryota</taxon>
        <taxon>Fungi</taxon>
        <taxon>Dikarya</taxon>
        <taxon>Ascomycota</taxon>
        <taxon>Pezizomycotina</taxon>
        <taxon>Sordariomycetes</taxon>
        <taxon>Sordariomycetidae</taxon>
        <taxon>Sordariales</taxon>
        <taxon>Chaetomiaceae</taxon>
        <taxon>Parachaetomium</taxon>
    </lineage>
</organism>
<dbReference type="InterPro" id="IPR002110">
    <property type="entry name" value="Ankyrin_rpt"/>
</dbReference>
<feature type="repeat" description="ANK" evidence="2">
    <location>
        <begin position="531"/>
        <end position="563"/>
    </location>
</feature>
<dbReference type="PROSITE" id="PS50088">
    <property type="entry name" value="ANK_REPEAT"/>
    <property type="match status" value="3"/>
</dbReference>
<evidence type="ECO:0000256" key="1">
    <source>
        <dbReference type="ARBA" id="ARBA00022737"/>
    </source>
</evidence>
<reference evidence="5" key="1">
    <citation type="journal article" date="2023" name="Mol. Phylogenet. Evol.">
        <title>Genome-scale phylogeny and comparative genomics of the fungal order Sordariales.</title>
        <authorList>
            <person name="Hensen N."/>
            <person name="Bonometti L."/>
            <person name="Westerberg I."/>
            <person name="Brannstrom I.O."/>
            <person name="Guillou S."/>
            <person name="Cros-Aarteil S."/>
            <person name="Calhoun S."/>
            <person name="Haridas S."/>
            <person name="Kuo A."/>
            <person name="Mondo S."/>
            <person name="Pangilinan J."/>
            <person name="Riley R."/>
            <person name="LaButti K."/>
            <person name="Andreopoulos B."/>
            <person name="Lipzen A."/>
            <person name="Chen C."/>
            <person name="Yan M."/>
            <person name="Daum C."/>
            <person name="Ng V."/>
            <person name="Clum A."/>
            <person name="Steindorff A."/>
            <person name="Ohm R.A."/>
            <person name="Martin F."/>
            <person name="Silar P."/>
            <person name="Natvig D.O."/>
            <person name="Lalanne C."/>
            <person name="Gautier V."/>
            <person name="Ament-Velasquez S.L."/>
            <person name="Kruys A."/>
            <person name="Hutchinson M.I."/>
            <person name="Powell A.J."/>
            <person name="Barry K."/>
            <person name="Miller A.N."/>
            <person name="Grigoriev I.V."/>
            <person name="Debuchy R."/>
            <person name="Gladieux P."/>
            <person name="Hiltunen Thoren M."/>
            <person name="Johannesson H."/>
        </authorList>
    </citation>
    <scope>NUCLEOTIDE SEQUENCE [LARGE SCALE GENOMIC DNA]</scope>
    <source>
        <strain evidence="5">CBS 284.82</strain>
    </source>
</reference>
<dbReference type="SUPFAM" id="SSF52540">
    <property type="entry name" value="P-loop containing nucleoside triphosphate hydrolases"/>
    <property type="match status" value="1"/>
</dbReference>
<keyword evidence="2" id="KW-0040">ANK repeat</keyword>
<dbReference type="SUPFAM" id="SSF48403">
    <property type="entry name" value="Ankyrin repeat"/>
    <property type="match status" value="1"/>
</dbReference>
<dbReference type="PANTHER" id="PTHR10039">
    <property type="entry name" value="AMELOGENIN"/>
    <property type="match status" value="1"/>
</dbReference>
<dbReference type="Pfam" id="PF12796">
    <property type="entry name" value="Ank_2"/>
    <property type="match status" value="1"/>
</dbReference>
<dbReference type="PANTHER" id="PTHR10039:SF5">
    <property type="entry name" value="NACHT DOMAIN-CONTAINING PROTEIN"/>
    <property type="match status" value="1"/>
</dbReference>
<accession>A0AAN6SKY8</accession>
<feature type="repeat" description="ANK" evidence="2">
    <location>
        <begin position="703"/>
        <end position="735"/>
    </location>
</feature>
<dbReference type="AlphaFoldDB" id="A0AAN6SKY8"/>
<gene>
    <name evidence="4" type="ORF">C8A01DRAFT_50928</name>
</gene>
<evidence type="ECO:0000259" key="3">
    <source>
        <dbReference type="Pfam" id="PF24883"/>
    </source>
</evidence>
<dbReference type="EMBL" id="MU854632">
    <property type="protein sequence ID" value="KAK4032231.1"/>
    <property type="molecule type" value="Genomic_DNA"/>
</dbReference>
<keyword evidence="1" id="KW-0677">Repeat</keyword>
<sequence>MNDRSEGIGLPTSGTCEWLFQHNEWKRWLACDGGLLWIKGKPGSGKSTLLRHAEQELKKTRVKKKDLALSFFFHGRGEELQRSPLGMYRSLLCQVLKQEPASLSQLVETFKNKSDGEKGPGVAWKWDTEHLGNHLDRAIDSISESRTIWLFVDALDECGQEGADKVLRHFNGLRRPGLRICVSCRHYPLQNWDGGFEIKVEEQNRADILKYAQVQLRHLQHKTALPLPDLIAAHANGLFIWARLAIDRLWSMEKDMGGAEVEDVIRQTINSIPQDLDDLYTEIVQDIEKTPAAVALLRWVSCAQRPLKLRELWCALIADPDAHPDSQYKEDGSAGLQYPRSNEEMGVKVRTLSHGLLETVASARGRGVVQFIHQTVVDFFRNGGLLLLSRNENEASPEAAMDLAHDHLFRTCVAYLRIHDDLQRVDEHFDTLFSRYAAEFWIKHIRFSQKSQAHLLDYLGWPSNHFVDLWVRHYRPLDLPWPLEGDPDLTRPPRGIGLVHVAARFGLTTSLSMMLERAKADKVDIDAPDRLGRTPLVYAAERGRAAVVESLIEAGACVQTRDYMGATPLHWAALRGHKDIMALLLNNGAQADAEVQGGGTPLAWAIEGGSRSSAELLLKVCGTISACNGRHLLESPTRAAVSFFFVGNPRSASPVDCPWIFPREPCRVWKTPRPWWTFQFVLDPVPDQFILPAMGSIPGSTYGHRTLLLRAVELGQEAIVRMLLDKGASPNLKGIHGWSPVKLAREKGDNGLLRLLEGVKEST</sequence>
<proteinExistence type="predicted"/>
<dbReference type="InterPro" id="IPR036770">
    <property type="entry name" value="Ankyrin_rpt-contain_sf"/>
</dbReference>
<dbReference type="Gene3D" id="3.40.50.300">
    <property type="entry name" value="P-loop containing nucleotide triphosphate hydrolases"/>
    <property type="match status" value="1"/>
</dbReference>
<dbReference type="Gene3D" id="1.25.40.20">
    <property type="entry name" value="Ankyrin repeat-containing domain"/>
    <property type="match status" value="2"/>
</dbReference>
<keyword evidence="5" id="KW-1185">Reference proteome</keyword>
<dbReference type="InterPro" id="IPR056884">
    <property type="entry name" value="NPHP3-like_N"/>
</dbReference>
<dbReference type="Proteomes" id="UP001303115">
    <property type="component" value="Unassembled WGS sequence"/>
</dbReference>
<evidence type="ECO:0000313" key="4">
    <source>
        <dbReference type="EMBL" id="KAK4032231.1"/>
    </source>
</evidence>
<protein>
    <submittedName>
        <fullName evidence="4">Ankyrin repeat and SOCS box protein-like protein</fullName>
    </submittedName>
</protein>
<dbReference type="SMART" id="SM00248">
    <property type="entry name" value="ANK"/>
    <property type="match status" value="5"/>
</dbReference>
<name>A0AAN6SKY8_9PEZI</name>
<dbReference type="Pfam" id="PF00023">
    <property type="entry name" value="Ank"/>
    <property type="match status" value="2"/>
</dbReference>
<evidence type="ECO:0000256" key="2">
    <source>
        <dbReference type="PROSITE-ProRule" id="PRU00023"/>
    </source>
</evidence>
<evidence type="ECO:0000313" key="5">
    <source>
        <dbReference type="Proteomes" id="UP001303115"/>
    </source>
</evidence>
<dbReference type="Pfam" id="PF24883">
    <property type="entry name" value="NPHP3_N"/>
    <property type="match status" value="1"/>
</dbReference>
<feature type="domain" description="Nephrocystin 3-like N-terminal" evidence="3">
    <location>
        <begin position="14"/>
        <end position="185"/>
    </location>
</feature>
<dbReference type="PRINTS" id="PR01415">
    <property type="entry name" value="ANKYRIN"/>
</dbReference>